<reference evidence="2" key="3">
    <citation type="submission" date="2020-11" db="EMBL/GenBank/DDBJ databases">
        <title>Intraspecies plasmid and genomic variation of Mycobacterium kubicae revealed by the complete genome sequences of two clinical isolates.</title>
        <authorList>
            <person name="Hendrix J.R."/>
            <person name="Epperson L.E."/>
            <person name="Honda J.R."/>
            <person name="Strong M."/>
        </authorList>
    </citation>
    <scope>NUCLEOTIDE SEQUENCE</scope>
    <source>
        <strain evidence="2">JCM 13573</strain>
    </source>
</reference>
<dbReference type="PANTHER" id="PTHR39217:SF1">
    <property type="entry name" value="GLUTATHIONE SYNTHETASE"/>
    <property type="match status" value="1"/>
</dbReference>
<sequence>MRLARPDVFHPRIVLAGCPRKVAGDGDDAGLVAALRSRGLHARWLSWDDPDTADAHLVILRAPRDYGERLDDFLAWTTTVPNLLNPAAVVAWNADRRYLQDLANGGVPTVAGRTYRPGEQVDWPDAEHVFVGPSVGTGSRRFSDRSAAHTYIAELHATGRGVLVQPGSSEPHTVLVFVGSTPSHAFVPRGDALHQGEADFEIWDAGALALTAAAGQAGVGADELLCARVELVGVRVLEVQLIDPSLGWRHLDAHTRGLAQRNFALAVESALQRLGLGPFSHRRP</sequence>
<evidence type="ECO:0000313" key="1">
    <source>
        <dbReference type="EMBL" id="GFG64612.1"/>
    </source>
</evidence>
<reference evidence="1 3" key="1">
    <citation type="journal article" date="2019" name="Emerg. Microbes Infect.">
        <title>Comprehensive subspecies identification of 175 nontuberculous mycobacteria species based on 7547 genomic profiles.</title>
        <authorList>
            <person name="Matsumoto Y."/>
            <person name="Kinjo T."/>
            <person name="Motooka D."/>
            <person name="Nabeya D."/>
            <person name="Jung N."/>
            <person name="Uechi K."/>
            <person name="Horii T."/>
            <person name="Iida T."/>
            <person name="Fujita J."/>
            <person name="Nakamura S."/>
        </authorList>
    </citation>
    <scope>NUCLEOTIDE SEQUENCE [LARGE SCALE GENOMIC DNA]</scope>
    <source>
        <strain evidence="1 3">JCM 13573</strain>
    </source>
</reference>
<gene>
    <name evidence="2" type="ORF">I2456_11140</name>
    <name evidence="1" type="ORF">MKUB_21020</name>
</gene>
<evidence type="ECO:0000313" key="3">
    <source>
        <dbReference type="Proteomes" id="UP000465306"/>
    </source>
</evidence>
<dbReference type="EMBL" id="CP065047">
    <property type="protein sequence ID" value="QPI39942.1"/>
    <property type="molecule type" value="Genomic_DNA"/>
</dbReference>
<dbReference type="InterPro" id="IPR053191">
    <property type="entry name" value="DcsG_Biosynth_Enzyme"/>
</dbReference>
<dbReference type="Proteomes" id="UP000465306">
    <property type="component" value="Unassembled WGS sequence"/>
</dbReference>
<dbReference type="EMBL" id="BLKU01000003">
    <property type="protein sequence ID" value="GFG64612.1"/>
    <property type="molecule type" value="Genomic_DNA"/>
</dbReference>
<evidence type="ECO:0000313" key="2">
    <source>
        <dbReference type="EMBL" id="QPI39942.1"/>
    </source>
</evidence>
<dbReference type="KEGG" id="mku:I2456_11140"/>
<evidence type="ECO:0000313" key="4">
    <source>
        <dbReference type="Proteomes" id="UP000663583"/>
    </source>
</evidence>
<organism evidence="2 4">
    <name type="scientific">Mycobacterium kubicae</name>
    <dbReference type="NCBI Taxonomy" id="120959"/>
    <lineage>
        <taxon>Bacteria</taxon>
        <taxon>Bacillati</taxon>
        <taxon>Actinomycetota</taxon>
        <taxon>Actinomycetes</taxon>
        <taxon>Mycobacteriales</taxon>
        <taxon>Mycobacteriaceae</taxon>
        <taxon>Mycobacterium</taxon>
        <taxon>Mycobacterium simiae complex</taxon>
    </lineage>
</organism>
<dbReference type="PANTHER" id="PTHR39217">
    <property type="match status" value="1"/>
</dbReference>
<proteinExistence type="predicted"/>
<reference evidence="1" key="2">
    <citation type="submission" date="2020-02" db="EMBL/GenBank/DDBJ databases">
        <authorList>
            <person name="Matsumoto Y."/>
            <person name="Kinjo T."/>
            <person name="Motooka D."/>
            <person name="Nabeya D."/>
            <person name="Jung N."/>
            <person name="Uechi K."/>
            <person name="Horii T."/>
            <person name="Iida T."/>
            <person name="Fujita J."/>
            <person name="Nakamura S."/>
        </authorList>
    </citation>
    <scope>NUCLEOTIDE SEQUENCE</scope>
    <source>
        <strain evidence="1">JCM 13573</strain>
    </source>
</reference>
<dbReference type="AlphaFoldDB" id="A0AAX1JHT0"/>
<name>A0AAX1JHT0_9MYCO</name>
<accession>A0AAX1JHT0</accession>
<keyword evidence="3" id="KW-1185">Reference proteome</keyword>
<dbReference type="RefSeq" id="WP_085075766.1">
    <property type="nucleotide sequence ID" value="NZ_BLKU01000003.1"/>
</dbReference>
<dbReference type="Proteomes" id="UP000663583">
    <property type="component" value="Chromosome"/>
</dbReference>
<protein>
    <recommendedName>
        <fullName evidence="5">ATP-grasp domain-containing protein</fullName>
    </recommendedName>
</protein>
<evidence type="ECO:0008006" key="5">
    <source>
        <dbReference type="Google" id="ProtNLM"/>
    </source>
</evidence>